<dbReference type="AlphaFoldDB" id="A0AAD1UMD9"/>
<gene>
    <name evidence="1" type="ORF">ECRASSUSDP1_LOCUS11300</name>
</gene>
<keyword evidence="2" id="KW-1185">Reference proteome</keyword>
<dbReference type="Proteomes" id="UP001295684">
    <property type="component" value="Unassembled WGS sequence"/>
</dbReference>
<comment type="caution">
    <text evidence="1">The sequence shown here is derived from an EMBL/GenBank/DDBJ whole genome shotgun (WGS) entry which is preliminary data.</text>
</comment>
<proteinExistence type="predicted"/>
<name>A0AAD1UMD9_EUPCR</name>
<protein>
    <submittedName>
        <fullName evidence="1">Uncharacterized protein</fullName>
    </submittedName>
</protein>
<dbReference type="EMBL" id="CAMPGE010011154">
    <property type="protein sequence ID" value="CAI2369993.1"/>
    <property type="molecule type" value="Genomic_DNA"/>
</dbReference>
<accession>A0AAD1UMD9</accession>
<reference evidence="1" key="1">
    <citation type="submission" date="2023-07" db="EMBL/GenBank/DDBJ databases">
        <authorList>
            <consortium name="AG Swart"/>
            <person name="Singh M."/>
            <person name="Singh A."/>
            <person name="Seah K."/>
            <person name="Emmerich C."/>
        </authorList>
    </citation>
    <scope>NUCLEOTIDE SEQUENCE</scope>
    <source>
        <strain evidence="1">DP1</strain>
    </source>
</reference>
<organism evidence="1 2">
    <name type="scientific">Euplotes crassus</name>
    <dbReference type="NCBI Taxonomy" id="5936"/>
    <lineage>
        <taxon>Eukaryota</taxon>
        <taxon>Sar</taxon>
        <taxon>Alveolata</taxon>
        <taxon>Ciliophora</taxon>
        <taxon>Intramacronucleata</taxon>
        <taxon>Spirotrichea</taxon>
        <taxon>Hypotrichia</taxon>
        <taxon>Euplotida</taxon>
        <taxon>Euplotidae</taxon>
        <taxon>Moneuplotes</taxon>
    </lineage>
</organism>
<sequence length="154" mass="18475">MPFQREQERIKNFLSTNGNITERKSMVFSQFFGSWVRNYTRNLCNLHNINSQEDKERLFFYHIVLSYPEEKVEVVLNFFFDSQPEELEMYQSLLRERSVQSKVGIQKYYAKNPYFKIVLDDFTKNLDNRGKELVPNEDVRAKMIEVCHKITEGI</sequence>
<evidence type="ECO:0000313" key="2">
    <source>
        <dbReference type="Proteomes" id="UP001295684"/>
    </source>
</evidence>
<evidence type="ECO:0000313" key="1">
    <source>
        <dbReference type="EMBL" id="CAI2369993.1"/>
    </source>
</evidence>